<dbReference type="RefSeq" id="WP_104432331.1">
    <property type="nucleotide sequence ID" value="NZ_PTJD01000005.1"/>
</dbReference>
<accession>A0A2S6INU1</accession>
<evidence type="ECO:0000313" key="2">
    <source>
        <dbReference type="Proteomes" id="UP000239485"/>
    </source>
</evidence>
<dbReference type="EMBL" id="PTJD01000005">
    <property type="protein sequence ID" value="PPK95932.1"/>
    <property type="molecule type" value="Genomic_DNA"/>
</dbReference>
<dbReference type="Proteomes" id="UP000239485">
    <property type="component" value="Unassembled WGS sequence"/>
</dbReference>
<proteinExistence type="predicted"/>
<keyword evidence="2" id="KW-1185">Reference proteome</keyword>
<protein>
    <submittedName>
        <fullName evidence="1">Uncharacterized protein DUF4276</fullName>
    </submittedName>
</protein>
<dbReference type="OrthoDB" id="7596770at2"/>
<comment type="caution">
    <text evidence="1">The sequence shown here is derived from an EMBL/GenBank/DDBJ whole genome shotgun (WGS) entry which is preliminary data.</text>
</comment>
<dbReference type="AlphaFoldDB" id="A0A2S6INU1"/>
<sequence length="217" mass="24423">MSDRTRPRTAFFAAEGSSDAPLAEIVTRLFLDRGVRLRISAPDFTLLGERVGRDVASRVRAGCRLMQGRPDVIILHRDTDTADVAARQEEMRQALDACQLESHLVPVIPMRMTEAWLLLDEEAIRRAAGNPAGREPLHLPSAAEVERRADPKALLREVLLAASGERGRRRERVAKRFEQQRRLLLENLDCEGPVTRLSAWQQMLEGIDRVASDLRDS</sequence>
<reference evidence="1 2" key="1">
    <citation type="submission" date="2018-02" db="EMBL/GenBank/DDBJ databases">
        <title>Genomic Encyclopedia of Archaeal and Bacterial Type Strains, Phase II (KMG-II): from individual species to whole genera.</title>
        <authorList>
            <person name="Goeker M."/>
        </authorList>
    </citation>
    <scope>NUCLEOTIDE SEQUENCE [LARGE SCALE GENOMIC DNA]</scope>
    <source>
        <strain evidence="1 2">DSM 22857</strain>
    </source>
</reference>
<organism evidence="1 2">
    <name type="scientific">Kineococcus xinjiangensis</name>
    <dbReference type="NCBI Taxonomy" id="512762"/>
    <lineage>
        <taxon>Bacteria</taxon>
        <taxon>Bacillati</taxon>
        <taxon>Actinomycetota</taxon>
        <taxon>Actinomycetes</taxon>
        <taxon>Kineosporiales</taxon>
        <taxon>Kineosporiaceae</taxon>
        <taxon>Kineococcus</taxon>
    </lineage>
</organism>
<gene>
    <name evidence="1" type="ORF">CLV92_10527</name>
</gene>
<evidence type="ECO:0000313" key="1">
    <source>
        <dbReference type="EMBL" id="PPK95932.1"/>
    </source>
</evidence>
<name>A0A2S6INU1_9ACTN</name>